<reference evidence="3 4" key="1">
    <citation type="submission" date="2019-03" db="EMBL/GenBank/DDBJ databases">
        <title>First draft genome of Liparis tanakae, snailfish: a comprehensive survey of snailfish specific genes.</title>
        <authorList>
            <person name="Kim W."/>
            <person name="Song I."/>
            <person name="Jeong J.-H."/>
            <person name="Kim D."/>
            <person name="Kim S."/>
            <person name="Ryu S."/>
            <person name="Song J.Y."/>
            <person name="Lee S.K."/>
        </authorList>
    </citation>
    <scope>NUCLEOTIDE SEQUENCE [LARGE SCALE GENOMIC DNA]</scope>
    <source>
        <tissue evidence="3">Muscle</tissue>
    </source>
</reference>
<evidence type="ECO:0000313" key="3">
    <source>
        <dbReference type="EMBL" id="TNN73411.1"/>
    </source>
</evidence>
<feature type="region of interest" description="Disordered" evidence="1">
    <location>
        <begin position="15"/>
        <end position="35"/>
    </location>
</feature>
<dbReference type="Proteomes" id="UP000314294">
    <property type="component" value="Unassembled WGS sequence"/>
</dbReference>
<organism evidence="3 4">
    <name type="scientific">Liparis tanakae</name>
    <name type="common">Tanaka's snailfish</name>
    <dbReference type="NCBI Taxonomy" id="230148"/>
    <lineage>
        <taxon>Eukaryota</taxon>
        <taxon>Metazoa</taxon>
        <taxon>Chordata</taxon>
        <taxon>Craniata</taxon>
        <taxon>Vertebrata</taxon>
        <taxon>Euteleostomi</taxon>
        <taxon>Actinopterygii</taxon>
        <taxon>Neopterygii</taxon>
        <taxon>Teleostei</taxon>
        <taxon>Neoteleostei</taxon>
        <taxon>Acanthomorphata</taxon>
        <taxon>Eupercaria</taxon>
        <taxon>Perciformes</taxon>
        <taxon>Cottioidei</taxon>
        <taxon>Cottales</taxon>
        <taxon>Liparidae</taxon>
        <taxon>Liparis</taxon>
    </lineage>
</organism>
<dbReference type="EMBL" id="SRLO01000125">
    <property type="protein sequence ID" value="TNN73411.1"/>
    <property type="molecule type" value="Genomic_DNA"/>
</dbReference>
<name>A0A4Z2I6N9_9TELE</name>
<protein>
    <submittedName>
        <fullName evidence="3">Uncharacterized protein</fullName>
    </submittedName>
</protein>
<keyword evidence="2" id="KW-0812">Transmembrane</keyword>
<gene>
    <name evidence="3" type="ORF">EYF80_016365</name>
</gene>
<comment type="caution">
    <text evidence="3">The sequence shown here is derived from an EMBL/GenBank/DDBJ whole genome shotgun (WGS) entry which is preliminary data.</text>
</comment>
<feature type="transmembrane region" description="Helical" evidence="2">
    <location>
        <begin position="76"/>
        <end position="99"/>
    </location>
</feature>
<keyword evidence="2" id="KW-1133">Transmembrane helix</keyword>
<evidence type="ECO:0000256" key="2">
    <source>
        <dbReference type="SAM" id="Phobius"/>
    </source>
</evidence>
<evidence type="ECO:0000313" key="4">
    <source>
        <dbReference type="Proteomes" id="UP000314294"/>
    </source>
</evidence>
<keyword evidence="2" id="KW-0472">Membrane</keyword>
<keyword evidence="4" id="KW-1185">Reference proteome</keyword>
<feature type="compositionally biased region" description="Low complexity" evidence="1">
    <location>
        <begin position="24"/>
        <end position="35"/>
    </location>
</feature>
<accession>A0A4Z2I6N9</accession>
<sequence>MLTVEEAAASRESCRGMVAKRRGPSSGPSGGSSRSACTAAVTLLERVILRHKNKMDPPACELNSDPNVLTVVSHTWATAEVVAVAVAVMVIVLLVTCWLAGPCTCALAASMAAVRAFMLSMLSVELDRPGWELMPVRVPEPPSM</sequence>
<dbReference type="AlphaFoldDB" id="A0A4Z2I6N9"/>
<evidence type="ECO:0000256" key="1">
    <source>
        <dbReference type="SAM" id="MobiDB-lite"/>
    </source>
</evidence>
<proteinExistence type="predicted"/>